<gene>
    <name evidence="2" type="ORF">SCUD_LOCUS7959</name>
</gene>
<reference evidence="4" key="1">
    <citation type="submission" date="2016-06" db="UniProtKB">
        <authorList>
            <consortium name="WormBaseParasite"/>
        </authorList>
    </citation>
    <scope>IDENTIFICATION</scope>
</reference>
<protein>
    <submittedName>
        <fullName evidence="4">Ovule protein</fullName>
    </submittedName>
</protein>
<evidence type="ECO:0000313" key="4">
    <source>
        <dbReference type="WBParaSite" id="SCUD_0000795901-mRNA-1"/>
    </source>
</evidence>
<name>A0A183JZ02_9TREM</name>
<dbReference type="Proteomes" id="UP000279833">
    <property type="component" value="Unassembled WGS sequence"/>
</dbReference>
<evidence type="ECO:0000313" key="2">
    <source>
        <dbReference type="EMBL" id="VDP28629.1"/>
    </source>
</evidence>
<organism evidence="4">
    <name type="scientific">Schistosoma curassoni</name>
    <dbReference type="NCBI Taxonomy" id="6186"/>
    <lineage>
        <taxon>Eukaryota</taxon>
        <taxon>Metazoa</taxon>
        <taxon>Spiralia</taxon>
        <taxon>Lophotrochozoa</taxon>
        <taxon>Platyhelminthes</taxon>
        <taxon>Trematoda</taxon>
        <taxon>Digenea</taxon>
        <taxon>Strigeidida</taxon>
        <taxon>Schistosomatoidea</taxon>
        <taxon>Schistosomatidae</taxon>
        <taxon>Schistosoma</taxon>
    </lineage>
</organism>
<dbReference type="WBParaSite" id="SCUD_0000795901-mRNA-1">
    <property type="protein sequence ID" value="SCUD_0000795901-mRNA-1"/>
    <property type="gene ID" value="SCUD_0000795901"/>
</dbReference>
<reference evidence="2 3" key="2">
    <citation type="submission" date="2018-11" db="EMBL/GenBank/DDBJ databases">
        <authorList>
            <consortium name="Pathogen Informatics"/>
        </authorList>
    </citation>
    <scope>NUCLEOTIDE SEQUENCE [LARGE SCALE GENOMIC DNA]</scope>
    <source>
        <strain evidence="2">Dakar</strain>
        <strain evidence="3">Dakar, Senegal</strain>
    </source>
</reference>
<feature type="compositionally biased region" description="Basic and acidic residues" evidence="1">
    <location>
        <begin position="1"/>
        <end position="30"/>
    </location>
</feature>
<accession>A0A183JZ02</accession>
<evidence type="ECO:0000313" key="3">
    <source>
        <dbReference type="Proteomes" id="UP000279833"/>
    </source>
</evidence>
<proteinExistence type="predicted"/>
<feature type="region of interest" description="Disordered" evidence="1">
    <location>
        <begin position="1"/>
        <end position="94"/>
    </location>
</feature>
<evidence type="ECO:0000256" key="1">
    <source>
        <dbReference type="SAM" id="MobiDB-lite"/>
    </source>
</evidence>
<sequence length="94" mass="11062">MEENRPDPSRGRNQEEVLEVDRNHIEESTRLRHKASPHQLESSMTKKESKTKEHITLKNGDKNEENEQKLYRTRKEDSGQSGLENAGRWPMLLH</sequence>
<dbReference type="EMBL" id="UZAK01032546">
    <property type="protein sequence ID" value="VDP28629.1"/>
    <property type="molecule type" value="Genomic_DNA"/>
</dbReference>
<feature type="compositionally biased region" description="Basic and acidic residues" evidence="1">
    <location>
        <begin position="44"/>
        <end position="78"/>
    </location>
</feature>
<keyword evidence="3" id="KW-1185">Reference proteome</keyword>
<dbReference type="AlphaFoldDB" id="A0A183JZ02"/>